<accession>A0AAV2PUY2</accession>
<name>A0AAV2PUY2_MEGNR</name>
<reference evidence="1 2" key="1">
    <citation type="submission" date="2024-05" db="EMBL/GenBank/DDBJ databases">
        <authorList>
            <person name="Wallberg A."/>
        </authorList>
    </citation>
    <scope>NUCLEOTIDE SEQUENCE [LARGE SCALE GENOMIC DNA]</scope>
</reference>
<evidence type="ECO:0000313" key="2">
    <source>
        <dbReference type="Proteomes" id="UP001497623"/>
    </source>
</evidence>
<proteinExistence type="predicted"/>
<gene>
    <name evidence="1" type="ORF">MNOR_LOCUS3790</name>
</gene>
<evidence type="ECO:0000313" key="1">
    <source>
        <dbReference type="EMBL" id="CAL4064038.1"/>
    </source>
</evidence>
<dbReference type="EMBL" id="CAXKWB010001336">
    <property type="protein sequence ID" value="CAL4064038.1"/>
    <property type="molecule type" value="Genomic_DNA"/>
</dbReference>
<protein>
    <submittedName>
        <fullName evidence="1">Uncharacterized protein</fullName>
    </submittedName>
</protein>
<dbReference type="AlphaFoldDB" id="A0AAV2PUY2"/>
<sequence length="284" mass="32904">MRDTSGDNMFITRWMSRMASAMCGWCLPMPKSTNVTHHVIKPGLGVERNPMDLASPVPLYFENDLDVDPDEDELDSMDMVFYDTKVDYIPKNSKTYTTIEKEKNNNNLKSPVIIKTPEGNNIFQPENLNLKMKRAVEKEKYQSTYYEIDNTELNEINTNNLNSLTFSSPTVNRPTHLDLGANVYRPSLTSATSKYPYCYEREVSMDMDEDCHHAIDNREYMVDHRVHDSTMFNMLRTFRCFEGVETPYLGQQFLPMEVRRPPGKIQTTHMDGYAPINQMSAIIY</sequence>
<dbReference type="Proteomes" id="UP001497623">
    <property type="component" value="Unassembled WGS sequence"/>
</dbReference>
<organism evidence="1 2">
    <name type="scientific">Meganyctiphanes norvegica</name>
    <name type="common">Northern krill</name>
    <name type="synonym">Thysanopoda norvegica</name>
    <dbReference type="NCBI Taxonomy" id="48144"/>
    <lineage>
        <taxon>Eukaryota</taxon>
        <taxon>Metazoa</taxon>
        <taxon>Ecdysozoa</taxon>
        <taxon>Arthropoda</taxon>
        <taxon>Crustacea</taxon>
        <taxon>Multicrustacea</taxon>
        <taxon>Malacostraca</taxon>
        <taxon>Eumalacostraca</taxon>
        <taxon>Eucarida</taxon>
        <taxon>Euphausiacea</taxon>
        <taxon>Euphausiidae</taxon>
        <taxon>Meganyctiphanes</taxon>
    </lineage>
</organism>
<keyword evidence="2" id="KW-1185">Reference proteome</keyword>
<comment type="caution">
    <text evidence="1">The sequence shown here is derived from an EMBL/GenBank/DDBJ whole genome shotgun (WGS) entry which is preliminary data.</text>
</comment>